<dbReference type="PANTHER" id="PTHR43283">
    <property type="entry name" value="BETA-LACTAMASE-RELATED"/>
    <property type="match status" value="1"/>
</dbReference>
<dbReference type="Pfam" id="PF00144">
    <property type="entry name" value="Beta-lactamase"/>
    <property type="match status" value="1"/>
</dbReference>
<gene>
    <name evidence="2" type="ORF">PSU4_28690</name>
</gene>
<dbReference type="InterPro" id="IPR012338">
    <property type="entry name" value="Beta-lactam/transpept-like"/>
</dbReference>
<dbReference type="Proteomes" id="UP000321685">
    <property type="component" value="Unassembled WGS sequence"/>
</dbReference>
<feature type="domain" description="Beta-lactamase-related" evidence="1">
    <location>
        <begin position="1"/>
        <end position="138"/>
    </location>
</feature>
<dbReference type="SUPFAM" id="SSF56601">
    <property type="entry name" value="beta-lactamase/transpeptidase-like"/>
    <property type="match status" value="1"/>
</dbReference>
<keyword evidence="3" id="KW-1185">Reference proteome</keyword>
<evidence type="ECO:0000259" key="1">
    <source>
        <dbReference type="Pfam" id="PF00144"/>
    </source>
</evidence>
<name>A0A511DGJ1_9PSEU</name>
<evidence type="ECO:0000313" key="2">
    <source>
        <dbReference type="EMBL" id="GEL23915.1"/>
    </source>
</evidence>
<reference evidence="2 3" key="1">
    <citation type="submission" date="2019-07" db="EMBL/GenBank/DDBJ databases">
        <title>Whole genome shotgun sequence of Pseudonocardia sulfidoxydans NBRC 16205.</title>
        <authorList>
            <person name="Hosoyama A."/>
            <person name="Uohara A."/>
            <person name="Ohji S."/>
            <person name="Ichikawa N."/>
        </authorList>
    </citation>
    <scope>NUCLEOTIDE SEQUENCE [LARGE SCALE GENOMIC DNA]</scope>
    <source>
        <strain evidence="2 3">NBRC 16205</strain>
    </source>
</reference>
<dbReference type="AlphaFoldDB" id="A0A511DGJ1"/>
<dbReference type="InterPro" id="IPR050789">
    <property type="entry name" value="Diverse_Enzym_Activities"/>
</dbReference>
<comment type="caution">
    <text evidence="2">The sequence shown here is derived from an EMBL/GenBank/DDBJ whole genome shotgun (WGS) entry which is preliminary data.</text>
</comment>
<sequence length="159" mass="16310">MRDTAFHVAGPDAGRLAACYGDDPAGGPARVDDGGQWARPPAFPAGSCGLLSTAGDYARFATALAGGDLLAPTTVARMAADRLTGPQHGSMLLGDRGWGLGVAVDPAGRYGWDGGFGTSWFTDPATGGVAVLMTQRQFCAPLMQLMGDFRDGAGSLFEQ</sequence>
<evidence type="ECO:0000313" key="3">
    <source>
        <dbReference type="Proteomes" id="UP000321685"/>
    </source>
</evidence>
<organism evidence="2 3">
    <name type="scientific">Pseudonocardia sulfidoxydans NBRC 16205</name>
    <dbReference type="NCBI Taxonomy" id="1223511"/>
    <lineage>
        <taxon>Bacteria</taxon>
        <taxon>Bacillati</taxon>
        <taxon>Actinomycetota</taxon>
        <taxon>Actinomycetes</taxon>
        <taxon>Pseudonocardiales</taxon>
        <taxon>Pseudonocardiaceae</taxon>
        <taxon>Pseudonocardia</taxon>
    </lineage>
</organism>
<dbReference type="Gene3D" id="3.40.710.10">
    <property type="entry name" value="DD-peptidase/beta-lactamase superfamily"/>
    <property type="match status" value="1"/>
</dbReference>
<dbReference type="InterPro" id="IPR001466">
    <property type="entry name" value="Beta-lactam-related"/>
</dbReference>
<protein>
    <recommendedName>
        <fullName evidence="1">Beta-lactamase-related domain-containing protein</fullName>
    </recommendedName>
</protein>
<proteinExistence type="predicted"/>
<dbReference type="PANTHER" id="PTHR43283:SF3">
    <property type="entry name" value="BETA-LACTAMASE FAMILY PROTEIN (AFU_ORTHOLOGUE AFUA_5G07500)"/>
    <property type="match status" value="1"/>
</dbReference>
<dbReference type="EMBL" id="BJVJ01000025">
    <property type="protein sequence ID" value="GEL23915.1"/>
    <property type="molecule type" value="Genomic_DNA"/>
</dbReference>
<accession>A0A511DGJ1</accession>